<dbReference type="EMBL" id="JAANQT010004442">
    <property type="protein sequence ID" value="KAG1299069.1"/>
    <property type="molecule type" value="Genomic_DNA"/>
</dbReference>
<dbReference type="InterPro" id="IPR036691">
    <property type="entry name" value="Endo/exonu/phosph_ase_sf"/>
</dbReference>
<evidence type="ECO:0000313" key="3">
    <source>
        <dbReference type="Proteomes" id="UP000716291"/>
    </source>
</evidence>
<gene>
    <name evidence="2" type="ORF">G6F64_012906</name>
</gene>
<reference evidence="2" key="1">
    <citation type="journal article" date="2020" name="Microb. Genom.">
        <title>Genetic diversity of clinical and environmental Mucorales isolates obtained from an investigation of mucormycosis cases among solid organ transplant recipients.</title>
        <authorList>
            <person name="Nguyen M.H."/>
            <person name="Kaul D."/>
            <person name="Muto C."/>
            <person name="Cheng S.J."/>
            <person name="Richter R.A."/>
            <person name="Bruno V.M."/>
            <person name="Liu G."/>
            <person name="Beyhan S."/>
            <person name="Sundermann A.J."/>
            <person name="Mounaud S."/>
            <person name="Pasculle A.W."/>
            <person name="Nierman W.C."/>
            <person name="Driscoll E."/>
            <person name="Cumbie R."/>
            <person name="Clancy C.J."/>
            <person name="Dupont C.L."/>
        </authorList>
    </citation>
    <scope>NUCLEOTIDE SEQUENCE</scope>
    <source>
        <strain evidence="2">GL11</strain>
    </source>
</reference>
<dbReference type="SUPFAM" id="SSF56219">
    <property type="entry name" value="DNase I-like"/>
    <property type="match status" value="1"/>
</dbReference>
<dbReference type="AlphaFoldDB" id="A0A9P7BKS9"/>
<accession>A0A9P7BKS9</accession>
<organism evidence="2 3">
    <name type="scientific">Rhizopus oryzae</name>
    <name type="common">Mucormycosis agent</name>
    <name type="synonym">Rhizopus arrhizus var. delemar</name>
    <dbReference type="NCBI Taxonomy" id="64495"/>
    <lineage>
        <taxon>Eukaryota</taxon>
        <taxon>Fungi</taxon>
        <taxon>Fungi incertae sedis</taxon>
        <taxon>Mucoromycota</taxon>
        <taxon>Mucoromycotina</taxon>
        <taxon>Mucoromycetes</taxon>
        <taxon>Mucorales</taxon>
        <taxon>Mucorineae</taxon>
        <taxon>Rhizopodaceae</taxon>
        <taxon>Rhizopus</taxon>
    </lineage>
</organism>
<dbReference type="Gene3D" id="3.60.10.10">
    <property type="entry name" value="Endonuclease/exonuclease/phosphatase"/>
    <property type="match status" value="1"/>
</dbReference>
<feature type="region of interest" description="Disordered" evidence="1">
    <location>
        <begin position="27"/>
        <end position="50"/>
    </location>
</feature>
<keyword evidence="3" id="KW-1185">Reference proteome</keyword>
<sequence>MIMPNMNTNMTDINLNNPINFTSYPTTVPESRSFSQAENQYDSPSSRNKQVNINVGSLNCRSLIKTNQPTTSSEFIRFLRSQSLDLLTLQETHASDPEQQQILDMKFQTKSSVWSHYCGILALHPT</sequence>
<dbReference type="Proteomes" id="UP000716291">
    <property type="component" value="Unassembled WGS sequence"/>
</dbReference>
<evidence type="ECO:0000256" key="1">
    <source>
        <dbReference type="SAM" id="MobiDB-lite"/>
    </source>
</evidence>
<proteinExistence type="predicted"/>
<comment type="caution">
    <text evidence="2">The sequence shown here is derived from an EMBL/GenBank/DDBJ whole genome shotgun (WGS) entry which is preliminary data.</text>
</comment>
<evidence type="ECO:0008006" key="4">
    <source>
        <dbReference type="Google" id="ProtNLM"/>
    </source>
</evidence>
<name>A0A9P7BKS9_RHIOR</name>
<protein>
    <recommendedName>
        <fullName evidence="4">Endonuclease/exonuclease/phosphatase domain-containing protein</fullName>
    </recommendedName>
</protein>
<evidence type="ECO:0000313" key="2">
    <source>
        <dbReference type="EMBL" id="KAG1299069.1"/>
    </source>
</evidence>